<dbReference type="InterPro" id="IPR006558">
    <property type="entry name" value="LamG-like"/>
</dbReference>
<reference evidence="4 5" key="1">
    <citation type="submission" date="2018-06" db="EMBL/GenBank/DDBJ databases">
        <title>Spongiibacterium sp. HME9304 Genome sequencing and assembly.</title>
        <authorList>
            <person name="Kang H."/>
            <person name="Kim H."/>
            <person name="Joh K."/>
        </authorList>
    </citation>
    <scope>NUCLEOTIDE SEQUENCE [LARGE SCALE GENOMIC DNA]</scope>
    <source>
        <strain evidence="4 5">HME9304</strain>
    </source>
</reference>
<gene>
    <name evidence="4" type="ORF">HME9304_00715</name>
</gene>
<dbReference type="InterPro" id="IPR000601">
    <property type="entry name" value="PKD_dom"/>
</dbReference>
<feature type="domain" description="PKD" evidence="3">
    <location>
        <begin position="43"/>
        <end position="111"/>
    </location>
</feature>
<dbReference type="Pfam" id="PF00801">
    <property type="entry name" value="PKD"/>
    <property type="match status" value="1"/>
</dbReference>
<keyword evidence="4" id="KW-0378">Hydrolase</keyword>
<evidence type="ECO:0000313" key="5">
    <source>
        <dbReference type="Proteomes" id="UP000248536"/>
    </source>
</evidence>
<evidence type="ECO:0000256" key="2">
    <source>
        <dbReference type="ARBA" id="ARBA00023157"/>
    </source>
</evidence>
<keyword evidence="4" id="KW-0326">Glycosidase</keyword>
<dbReference type="SUPFAM" id="SSF49899">
    <property type="entry name" value="Concanavalin A-like lectins/glucanases"/>
    <property type="match status" value="1"/>
</dbReference>
<dbReference type="Proteomes" id="UP000248536">
    <property type="component" value="Chromosome"/>
</dbReference>
<dbReference type="Gene3D" id="2.60.120.200">
    <property type="match status" value="1"/>
</dbReference>
<dbReference type="InterPro" id="IPR013320">
    <property type="entry name" value="ConA-like_dom_sf"/>
</dbReference>
<dbReference type="AlphaFoldDB" id="A0A2Z4LQ76"/>
<organism evidence="4 5">
    <name type="scientific">Flagellimonas maritima</name>
    <dbReference type="NCBI Taxonomy" id="1383885"/>
    <lineage>
        <taxon>Bacteria</taxon>
        <taxon>Pseudomonadati</taxon>
        <taxon>Bacteroidota</taxon>
        <taxon>Flavobacteriia</taxon>
        <taxon>Flavobacteriales</taxon>
        <taxon>Flavobacteriaceae</taxon>
        <taxon>Flagellimonas</taxon>
    </lineage>
</organism>
<dbReference type="PROSITE" id="PS50093">
    <property type="entry name" value="PKD"/>
    <property type="match status" value="1"/>
</dbReference>
<dbReference type="EMBL" id="CP030104">
    <property type="protein sequence ID" value="AWX43724.1"/>
    <property type="molecule type" value="Genomic_DNA"/>
</dbReference>
<dbReference type="RefSeq" id="WP_112377269.1">
    <property type="nucleotide sequence ID" value="NZ_CP030104.1"/>
</dbReference>
<dbReference type="InterPro" id="IPR013783">
    <property type="entry name" value="Ig-like_fold"/>
</dbReference>
<keyword evidence="2" id="KW-1015">Disulfide bond</keyword>
<proteinExistence type="predicted"/>
<dbReference type="GO" id="GO:0005975">
    <property type="term" value="P:carbohydrate metabolic process"/>
    <property type="evidence" value="ECO:0007669"/>
    <property type="project" value="UniProtKB-ARBA"/>
</dbReference>
<keyword evidence="1" id="KW-0732">Signal</keyword>
<evidence type="ECO:0000313" key="4">
    <source>
        <dbReference type="EMBL" id="AWX43724.1"/>
    </source>
</evidence>
<dbReference type="PROSITE" id="PS51257">
    <property type="entry name" value="PROKAR_LIPOPROTEIN"/>
    <property type="match status" value="1"/>
</dbReference>
<sequence length="346" mass="37571">MKNYMTLLRILPIATLIGLIASCSRNDDGYPRDQGEVDSSSLPVIEFSASSTMVFAEESVQFSNTSTNDPFLFTWTFEGGSPTTSTEENPTVTYLAQGTFSVTLRARNDFGVSENIKEGLITVEAPPIPYVVDYPFDGDLTDVGSVGADAVSNYGNPQFGEDRKGNATGAYQATGIADEFLTTPGFKGIEGTAARTVMAWVKIPSESVNLRNTIVSWGVNDAEKMFNVMVHQGRIRIEAGASNLRSAENFLADNAWHHIAVSYDPADGEFLKDVKLYIDGKAAVNEPDAGASFNSEIRLINTVLDEDMYIGQAIYSANHRFNGFIDEVRIIDRALLPGEISAAALE</sequence>
<name>A0A2Z4LQ76_9FLAO</name>
<dbReference type="InterPro" id="IPR035986">
    <property type="entry name" value="PKD_dom_sf"/>
</dbReference>
<dbReference type="CDD" id="cd00146">
    <property type="entry name" value="PKD"/>
    <property type="match status" value="1"/>
</dbReference>
<evidence type="ECO:0000256" key="1">
    <source>
        <dbReference type="ARBA" id="ARBA00022729"/>
    </source>
</evidence>
<dbReference type="GO" id="GO:0033925">
    <property type="term" value="F:mannosyl-glycoprotein endo-beta-N-acetylglucosaminidase activity"/>
    <property type="evidence" value="ECO:0007669"/>
    <property type="project" value="UniProtKB-EC"/>
</dbReference>
<evidence type="ECO:0000259" key="3">
    <source>
        <dbReference type="PROSITE" id="PS50093"/>
    </source>
</evidence>
<dbReference type="OrthoDB" id="1491481at2"/>
<keyword evidence="5" id="KW-1185">Reference proteome</keyword>
<accession>A0A2Z4LQ76</accession>
<protein>
    <submittedName>
        <fullName evidence="4">Mannosyl-glycoprotein endo-beta-N-acetylglucosaminidase</fullName>
        <ecNumber evidence="4">3.2.1.96</ecNumber>
    </submittedName>
</protein>
<dbReference type="SMART" id="SM00089">
    <property type="entry name" value="PKD"/>
    <property type="match status" value="1"/>
</dbReference>
<dbReference type="SMART" id="SM00560">
    <property type="entry name" value="LamGL"/>
    <property type="match status" value="1"/>
</dbReference>
<dbReference type="InterPro" id="IPR022409">
    <property type="entry name" value="PKD/Chitinase_dom"/>
</dbReference>
<dbReference type="EC" id="3.2.1.96" evidence="4"/>
<dbReference type="KEGG" id="spon:HME9304_00715"/>
<dbReference type="Gene3D" id="2.60.40.10">
    <property type="entry name" value="Immunoglobulins"/>
    <property type="match status" value="1"/>
</dbReference>
<dbReference type="SUPFAM" id="SSF49299">
    <property type="entry name" value="PKD domain"/>
    <property type="match status" value="1"/>
</dbReference>
<dbReference type="Pfam" id="PF13385">
    <property type="entry name" value="Laminin_G_3"/>
    <property type="match status" value="1"/>
</dbReference>